<feature type="domain" description="Acyltransferase 3" evidence="2">
    <location>
        <begin position="71"/>
        <end position="472"/>
    </location>
</feature>
<keyword evidence="4" id="KW-1185">Reference proteome</keyword>
<keyword evidence="1" id="KW-0472">Membrane</keyword>
<comment type="caution">
    <text evidence="3">The sequence shown here is derived from an EMBL/GenBank/DDBJ whole genome shotgun (WGS) entry which is preliminary data.</text>
</comment>
<sequence length="506" mass="57847">MAVCDMLDIESDAAVAAAAATEKHQCNLLWKPSLLSNSITAATTEPTLLNSTTWLWSPKWSARPKKLHKTAYLDGLRGFAALLVYCHHHVLWVHNMDRLAQNNIFENGFGYENHYYFASLPGIRLFFSGGHLAVSVFFVLSGYVLSIKPWRLIEDNDIAGLADHLRSAVFRRWLRLFLPVAATMFAYATSWHLFGIWVDRTKPQSNWLDEMWFLYCDFKNFSFVFKDGGVPWLSYSVHVWSIPVEFRGSMVVFASLLAFSRCTLKARLWCQLALIGYFMYVADGWYCAMFVAGMLLSYLDVLAAADRLPDFLAQLKPYKSVICYHFLVFGIYLGGVPCQNRSVEQLANNRGWYLLSLLKPQAVFDYKWFYLFWAAILLITAISNIEGLKRLFETRVCQYLGRISFAFYLVHGPLLWIVGDRLYAAVGFTSKAHLEHIPQWVDRFAMPRTGPVGLELAFLLSQIFLLPLTLCVAEFVTRAVDKPSVHFAAWLHGKTLHHMPQKHSLA</sequence>
<dbReference type="Proteomes" id="UP000748025">
    <property type="component" value="Unassembled WGS sequence"/>
</dbReference>
<feature type="transmembrane region" description="Helical" evidence="1">
    <location>
        <begin position="176"/>
        <end position="198"/>
    </location>
</feature>
<feature type="transmembrane region" description="Helical" evidence="1">
    <location>
        <begin position="240"/>
        <end position="260"/>
    </location>
</feature>
<evidence type="ECO:0000256" key="1">
    <source>
        <dbReference type="SAM" id="Phobius"/>
    </source>
</evidence>
<dbReference type="OrthoDB" id="5819582at2759"/>
<accession>A0A9P7SY35</accession>
<dbReference type="InterPro" id="IPR002656">
    <property type="entry name" value="Acyl_transf_3_dom"/>
</dbReference>
<keyword evidence="1" id="KW-1133">Transmembrane helix</keyword>
<dbReference type="Pfam" id="PF01757">
    <property type="entry name" value="Acyl_transf_3"/>
    <property type="match status" value="1"/>
</dbReference>
<feature type="transmembrane region" description="Helical" evidence="1">
    <location>
        <begin position="272"/>
        <end position="299"/>
    </location>
</feature>
<evidence type="ECO:0000313" key="4">
    <source>
        <dbReference type="Proteomes" id="UP000748025"/>
    </source>
</evidence>
<feature type="transmembrane region" description="Helical" evidence="1">
    <location>
        <begin position="399"/>
        <end position="418"/>
    </location>
</feature>
<feature type="transmembrane region" description="Helical" evidence="1">
    <location>
        <begin position="456"/>
        <end position="476"/>
    </location>
</feature>
<reference evidence="3" key="1">
    <citation type="journal article" date="2020" name="bioRxiv">
        <title>Whole genome comparisons of ergot fungi reveals the divergence and evolution of species within the genus Claviceps are the result of varying mechanisms driving genome evolution and host range expansion.</title>
        <authorList>
            <person name="Wyka S.A."/>
            <person name="Mondo S.J."/>
            <person name="Liu M."/>
            <person name="Dettman J."/>
            <person name="Nalam V."/>
            <person name="Broders K.D."/>
        </authorList>
    </citation>
    <scope>NUCLEOTIDE SEQUENCE</scope>
    <source>
        <strain evidence="3">CCC 602</strain>
    </source>
</reference>
<evidence type="ECO:0000313" key="3">
    <source>
        <dbReference type="EMBL" id="KAG5996721.1"/>
    </source>
</evidence>
<dbReference type="InterPro" id="IPR050879">
    <property type="entry name" value="Acyltransferase_3"/>
</dbReference>
<organism evidence="3 4">
    <name type="scientific">Claviceps pusilla</name>
    <dbReference type="NCBI Taxonomy" id="123648"/>
    <lineage>
        <taxon>Eukaryota</taxon>
        <taxon>Fungi</taxon>
        <taxon>Dikarya</taxon>
        <taxon>Ascomycota</taxon>
        <taxon>Pezizomycotina</taxon>
        <taxon>Sordariomycetes</taxon>
        <taxon>Hypocreomycetidae</taxon>
        <taxon>Hypocreales</taxon>
        <taxon>Clavicipitaceae</taxon>
        <taxon>Claviceps</taxon>
    </lineage>
</organism>
<name>A0A9P7SY35_9HYPO</name>
<dbReference type="GO" id="GO:0016747">
    <property type="term" value="F:acyltransferase activity, transferring groups other than amino-acyl groups"/>
    <property type="evidence" value="ECO:0007669"/>
    <property type="project" value="InterPro"/>
</dbReference>
<dbReference type="PANTHER" id="PTHR23028">
    <property type="entry name" value="ACETYLTRANSFERASE"/>
    <property type="match status" value="1"/>
</dbReference>
<feature type="transmembrane region" description="Helical" evidence="1">
    <location>
        <begin position="368"/>
        <end position="387"/>
    </location>
</feature>
<keyword evidence="1" id="KW-0812">Transmembrane</keyword>
<protein>
    <recommendedName>
        <fullName evidence="2">Acyltransferase 3 domain-containing protein</fullName>
    </recommendedName>
</protein>
<dbReference type="PANTHER" id="PTHR23028:SF125">
    <property type="entry name" value="ACYLTRANSFERASE"/>
    <property type="match status" value="1"/>
</dbReference>
<dbReference type="AlphaFoldDB" id="A0A9P7SY35"/>
<evidence type="ECO:0000259" key="2">
    <source>
        <dbReference type="Pfam" id="PF01757"/>
    </source>
</evidence>
<proteinExistence type="predicted"/>
<gene>
    <name evidence="3" type="ORF">E4U43_002804</name>
</gene>
<feature type="transmembrane region" description="Helical" evidence="1">
    <location>
        <begin position="125"/>
        <end position="145"/>
    </location>
</feature>
<dbReference type="EMBL" id="SRPW01002022">
    <property type="protein sequence ID" value="KAG5996721.1"/>
    <property type="molecule type" value="Genomic_DNA"/>
</dbReference>